<organism evidence="14 15">
    <name type="scientific">Folsomia candida</name>
    <name type="common">Springtail</name>
    <dbReference type="NCBI Taxonomy" id="158441"/>
    <lineage>
        <taxon>Eukaryota</taxon>
        <taxon>Metazoa</taxon>
        <taxon>Ecdysozoa</taxon>
        <taxon>Arthropoda</taxon>
        <taxon>Hexapoda</taxon>
        <taxon>Collembola</taxon>
        <taxon>Entomobryomorpha</taxon>
        <taxon>Isotomoidea</taxon>
        <taxon>Isotomidae</taxon>
        <taxon>Proisotominae</taxon>
        <taxon>Folsomia</taxon>
    </lineage>
</organism>
<accession>A0A226EVG1</accession>
<dbReference type="OrthoDB" id="10249535at2759"/>
<dbReference type="Pfam" id="PF00096">
    <property type="entry name" value="zf-C2H2"/>
    <property type="match status" value="5"/>
</dbReference>
<dbReference type="GO" id="GO:0000981">
    <property type="term" value="F:DNA-binding transcription factor activity, RNA polymerase II-specific"/>
    <property type="evidence" value="ECO:0007669"/>
    <property type="project" value="TreeGrafter"/>
</dbReference>
<dbReference type="GO" id="GO:0005634">
    <property type="term" value="C:nucleus"/>
    <property type="evidence" value="ECO:0007669"/>
    <property type="project" value="UniProtKB-SubCell"/>
</dbReference>
<feature type="region of interest" description="Disordered" evidence="12">
    <location>
        <begin position="124"/>
        <end position="143"/>
    </location>
</feature>
<feature type="domain" description="C2H2-type" evidence="13">
    <location>
        <begin position="675"/>
        <end position="702"/>
    </location>
</feature>
<evidence type="ECO:0000313" key="15">
    <source>
        <dbReference type="Proteomes" id="UP000198287"/>
    </source>
</evidence>
<dbReference type="Gene3D" id="3.30.160.60">
    <property type="entry name" value="Classic Zinc Finger"/>
    <property type="match status" value="8"/>
</dbReference>
<feature type="compositionally biased region" description="Polar residues" evidence="12">
    <location>
        <begin position="45"/>
        <end position="61"/>
    </location>
</feature>
<keyword evidence="4" id="KW-0677">Repeat</keyword>
<dbReference type="PANTHER" id="PTHR24381">
    <property type="entry name" value="ZINC FINGER PROTEIN"/>
    <property type="match status" value="1"/>
</dbReference>
<dbReference type="FunFam" id="3.30.160.60:FF:000755">
    <property type="entry name" value="zinc finger protein 174"/>
    <property type="match status" value="1"/>
</dbReference>
<feature type="compositionally biased region" description="Low complexity" evidence="12">
    <location>
        <begin position="64"/>
        <end position="79"/>
    </location>
</feature>
<dbReference type="PANTHER" id="PTHR24381:SF393">
    <property type="entry name" value="CHROMATIN-LINKED ADAPTOR FOR MSL PROTEINS, ISOFORM B"/>
    <property type="match status" value="1"/>
</dbReference>
<comment type="subcellular location">
    <subcellularLocation>
        <location evidence="1">Nucleus</location>
    </subcellularLocation>
</comment>
<keyword evidence="5 11" id="KW-0863">Zinc-finger</keyword>
<comment type="similarity">
    <text evidence="2">Belongs to the krueppel C2H2-type zinc-finger protein family.</text>
</comment>
<evidence type="ECO:0000256" key="9">
    <source>
        <dbReference type="ARBA" id="ARBA00023163"/>
    </source>
</evidence>
<evidence type="ECO:0000313" key="14">
    <source>
        <dbReference type="EMBL" id="OXA61509.1"/>
    </source>
</evidence>
<evidence type="ECO:0000256" key="5">
    <source>
        <dbReference type="ARBA" id="ARBA00022771"/>
    </source>
</evidence>
<keyword evidence="3" id="KW-0479">Metal-binding</keyword>
<keyword evidence="15" id="KW-1185">Reference proteome</keyword>
<dbReference type="InterPro" id="IPR013087">
    <property type="entry name" value="Znf_C2H2_type"/>
</dbReference>
<dbReference type="OMA" id="SHSWSHT"/>
<proteinExistence type="inferred from homology"/>
<dbReference type="FunFam" id="3.30.160.60:FF:000621">
    <property type="entry name" value="FLT3-interacting zinc finger 1"/>
    <property type="match status" value="1"/>
</dbReference>
<dbReference type="FunFam" id="3.30.160.60:FF:000100">
    <property type="entry name" value="Zinc finger 45-like"/>
    <property type="match status" value="1"/>
</dbReference>
<dbReference type="InterPro" id="IPR036236">
    <property type="entry name" value="Znf_C2H2_sf"/>
</dbReference>
<evidence type="ECO:0000256" key="3">
    <source>
        <dbReference type="ARBA" id="ARBA00022723"/>
    </source>
</evidence>
<dbReference type="Pfam" id="PF05605">
    <property type="entry name" value="zf-Di19"/>
    <property type="match status" value="1"/>
</dbReference>
<evidence type="ECO:0000256" key="4">
    <source>
        <dbReference type="ARBA" id="ARBA00022737"/>
    </source>
</evidence>
<evidence type="ECO:0000256" key="8">
    <source>
        <dbReference type="ARBA" id="ARBA00023125"/>
    </source>
</evidence>
<dbReference type="SMART" id="SM00355">
    <property type="entry name" value="ZnF_C2H2"/>
    <property type="match status" value="14"/>
</dbReference>
<feature type="domain" description="C2H2-type" evidence="13">
    <location>
        <begin position="496"/>
        <end position="523"/>
    </location>
</feature>
<dbReference type="EMBL" id="LNIX01000001">
    <property type="protein sequence ID" value="OXA61509.1"/>
    <property type="molecule type" value="Genomic_DNA"/>
</dbReference>
<name>A0A226EVG1_FOLCA</name>
<keyword evidence="7" id="KW-0805">Transcription regulation</keyword>
<feature type="domain" description="C2H2-type" evidence="13">
    <location>
        <begin position="615"/>
        <end position="643"/>
    </location>
</feature>
<feature type="region of interest" description="Disordered" evidence="12">
    <location>
        <begin position="45"/>
        <end position="79"/>
    </location>
</feature>
<dbReference type="AlphaFoldDB" id="A0A226EVG1"/>
<feature type="domain" description="C2H2-type" evidence="13">
    <location>
        <begin position="551"/>
        <end position="579"/>
    </location>
</feature>
<dbReference type="FunFam" id="3.30.160.60:FF:000446">
    <property type="entry name" value="Zinc finger protein"/>
    <property type="match status" value="1"/>
</dbReference>
<evidence type="ECO:0000256" key="1">
    <source>
        <dbReference type="ARBA" id="ARBA00004123"/>
    </source>
</evidence>
<keyword evidence="9" id="KW-0804">Transcription</keyword>
<feature type="domain" description="C2H2-type" evidence="13">
    <location>
        <begin position="733"/>
        <end position="760"/>
    </location>
</feature>
<dbReference type="SUPFAM" id="SSF57667">
    <property type="entry name" value="beta-beta-alpha zinc fingers"/>
    <property type="match status" value="5"/>
</dbReference>
<protein>
    <submittedName>
        <fullName evidence="14">Zinc finger protein 62</fullName>
    </submittedName>
</protein>
<keyword evidence="10" id="KW-0539">Nucleus</keyword>
<feature type="region of interest" description="Disordered" evidence="12">
    <location>
        <begin position="350"/>
        <end position="374"/>
    </location>
</feature>
<evidence type="ECO:0000256" key="2">
    <source>
        <dbReference type="ARBA" id="ARBA00006991"/>
    </source>
</evidence>
<evidence type="ECO:0000256" key="11">
    <source>
        <dbReference type="PROSITE-ProRule" id="PRU00042"/>
    </source>
</evidence>
<gene>
    <name evidence="14" type="ORF">Fcan01_02228</name>
</gene>
<feature type="domain" description="C2H2-type" evidence="13">
    <location>
        <begin position="704"/>
        <end position="731"/>
    </location>
</feature>
<keyword evidence="8" id="KW-0238">DNA-binding</keyword>
<feature type="domain" description="C2H2-type" evidence="13">
    <location>
        <begin position="789"/>
        <end position="816"/>
    </location>
</feature>
<evidence type="ECO:0000256" key="6">
    <source>
        <dbReference type="ARBA" id="ARBA00022833"/>
    </source>
</evidence>
<evidence type="ECO:0000256" key="7">
    <source>
        <dbReference type="ARBA" id="ARBA00023015"/>
    </source>
</evidence>
<feature type="domain" description="C2H2-type" evidence="13">
    <location>
        <begin position="761"/>
        <end position="788"/>
    </location>
</feature>
<dbReference type="PROSITE" id="PS50157">
    <property type="entry name" value="ZINC_FINGER_C2H2_2"/>
    <property type="match status" value="10"/>
</dbReference>
<feature type="domain" description="C2H2-type" evidence="13">
    <location>
        <begin position="523"/>
        <end position="550"/>
    </location>
</feature>
<dbReference type="InterPro" id="IPR008598">
    <property type="entry name" value="Di19_Zn-bd"/>
</dbReference>
<dbReference type="GO" id="GO:0008270">
    <property type="term" value="F:zinc ion binding"/>
    <property type="evidence" value="ECO:0007669"/>
    <property type="project" value="UniProtKB-KW"/>
</dbReference>
<dbReference type="Proteomes" id="UP000198287">
    <property type="component" value="Unassembled WGS sequence"/>
</dbReference>
<evidence type="ECO:0000256" key="12">
    <source>
        <dbReference type="SAM" id="MobiDB-lite"/>
    </source>
</evidence>
<evidence type="ECO:0000256" key="10">
    <source>
        <dbReference type="ARBA" id="ARBA00023242"/>
    </source>
</evidence>
<sequence length="821" mass="92894">MDSTAGCPICGSGISSSIEDLEAHLAAHTKQDLIHSLLRQRQNFGGVTAKSNSRKSPSPDSVESEPISTSITSTSPDSDSAIVQYDYDASLSQDANSQDSISCSAAYTFQQLPHHSRSLANLQPLTSESPKTNNNHNNNTPAQLDDFPVELPLPYGLVQLGTFSVPFHFNLHNDTHSESDVISGSCASTAVCDLISTTTHEITSRINAEGEGSCEEVILGSNYPENSLTVSSDQSDQDSQRKELSAKTCNELPGQNLVLPDGRTIPVYSSFTQMHVVNKEERQQLHHENPKIIVADEIGMNVITDGITGTTISLNLMTDEEIPPRGEISEFEESNTSSLVSEDAKTLVKRNLRNSSSPFSKKKPVQRSRQVMNQNNRANRRKATNIEGRHQFLCYECPTVQKFKSLFELIGHKVKLHPSVPEQFSDNTASSSQPLSTQLLSPTIMEYAMPISNPTVKIAAKEFFCVYCNTTFDNKVALARHMETDHGDKPLQPNIFECNTCGKTFQARTNLRKHLLVHKERKHVCQTCFKGFTSNFKLVEHARVHAKLYPFKCEKCEKAYRTQSLLNHHMKTVHVPESERPVKPKVEFYCGVCHKILRSKRSYFCHAKSHHATPKKCPYCCETFSRQSVLVRHIRVTHDPQYESSENKDCPVCQKKMHPNSMIKHMRIHANEKNYSCQVCSKKFRTYANLSSHSWSHTNVDKPFKCRICSKSYLFQRTLEHHMMVHKRRTLHFTCNECGVRFTNKVNMKRHLDEHYSEKKFKCTTCGKSFQRNYYLLEHERIHTGLKPFLCNICGKASTTKSNHRAHLKIHDARDATSQEG</sequence>
<feature type="domain" description="C2H2-type" evidence="13">
    <location>
        <begin position="463"/>
        <end position="490"/>
    </location>
</feature>
<comment type="caution">
    <text evidence="14">The sequence shown here is derived from an EMBL/GenBank/DDBJ whole genome shotgun (WGS) entry which is preliminary data.</text>
</comment>
<dbReference type="PROSITE" id="PS00028">
    <property type="entry name" value="ZINC_FINGER_C2H2_1"/>
    <property type="match status" value="9"/>
</dbReference>
<keyword evidence="6" id="KW-0862">Zinc</keyword>
<dbReference type="GO" id="GO:0000977">
    <property type="term" value="F:RNA polymerase II transcription regulatory region sequence-specific DNA binding"/>
    <property type="evidence" value="ECO:0007669"/>
    <property type="project" value="TreeGrafter"/>
</dbReference>
<reference evidence="14 15" key="1">
    <citation type="submission" date="2015-12" db="EMBL/GenBank/DDBJ databases">
        <title>The genome of Folsomia candida.</title>
        <authorList>
            <person name="Faddeeva A."/>
            <person name="Derks M.F."/>
            <person name="Anvar Y."/>
            <person name="Smit S."/>
            <person name="Van Straalen N."/>
            <person name="Roelofs D."/>
        </authorList>
    </citation>
    <scope>NUCLEOTIDE SEQUENCE [LARGE SCALE GENOMIC DNA]</scope>
    <source>
        <strain evidence="14 15">VU population</strain>
        <tissue evidence="14">Whole body</tissue>
    </source>
</reference>
<evidence type="ECO:0000259" key="13">
    <source>
        <dbReference type="PROSITE" id="PS50157"/>
    </source>
</evidence>